<keyword evidence="7 8" id="KW-0413">Isomerase</keyword>
<dbReference type="GO" id="GO:0019305">
    <property type="term" value="P:dTDP-rhamnose biosynthetic process"/>
    <property type="evidence" value="ECO:0007669"/>
    <property type="project" value="UniProtKB-UniRule"/>
</dbReference>
<feature type="active site" description="Proton donor" evidence="5">
    <location>
        <position position="131"/>
    </location>
</feature>
<dbReference type="EMBL" id="VWRN01000053">
    <property type="protein sequence ID" value="KAA6119158.1"/>
    <property type="molecule type" value="Genomic_DNA"/>
</dbReference>
<comment type="caution">
    <text evidence="8">The sequence shown here is derived from an EMBL/GenBank/DDBJ whole genome shotgun (WGS) entry which is preliminary data.</text>
</comment>
<feature type="active site" description="Proton acceptor" evidence="5">
    <location>
        <position position="62"/>
    </location>
</feature>
<dbReference type="InterPro" id="IPR000888">
    <property type="entry name" value="RmlC-like"/>
</dbReference>
<dbReference type="NCBIfam" id="TIGR01221">
    <property type="entry name" value="rmlC"/>
    <property type="match status" value="1"/>
</dbReference>
<evidence type="ECO:0000313" key="8">
    <source>
        <dbReference type="EMBL" id="KAA6119158.1"/>
    </source>
</evidence>
<keyword evidence="9" id="KW-1185">Reference proteome</keyword>
<dbReference type="PANTHER" id="PTHR21047">
    <property type="entry name" value="DTDP-6-DEOXY-D-GLUCOSE-3,5 EPIMERASE"/>
    <property type="match status" value="1"/>
</dbReference>
<dbReference type="GO" id="GO:0000271">
    <property type="term" value="P:polysaccharide biosynthetic process"/>
    <property type="evidence" value="ECO:0007669"/>
    <property type="project" value="TreeGrafter"/>
</dbReference>
<feature type="site" description="Participates in a stacking interaction with the thymidine ring of dTDP-4-oxo-6-deoxyglucose" evidence="6">
    <location>
        <position position="137"/>
    </location>
</feature>
<comment type="subunit">
    <text evidence="7">Homodimer.</text>
</comment>
<comment type="catalytic activity">
    <reaction evidence="1 7">
        <text>dTDP-4-dehydro-6-deoxy-alpha-D-glucose = dTDP-4-dehydro-beta-L-rhamnose</text>
        <dbReference type="Rhea" id="RHEA:16969"/>
        <dbReference type="ChEBI" id="CHEBI:57649"/>
        <dbReference type="ChEBI" id="CHEBI:62830"/>
        <dbReference type="EC" id="5.1.3.13"/>
    </reaction>
</comment>
<evidence type="ECO:0000256" key="4">
    <source>
        <dbReference type="ARBA" id="ARBA00019595"/>
    </source>
</evidence>
<accession>A0A5M8A5Y8</accession>
<dbReference type="Gene3D" id="2.60.120.10">
    <property type="entry name" value="Jelly Rolls"/>
    <property type="match status" value="1"/>
</dbReference>
<dbReference type="EC" id="5.1.3.13" evidence="3 7"/>
<name>A0A5M8A5Y8_9BURK</name>
<evidence type="ECO:0000256" key="5">
    <source>
        <dbReference type="PIRSR" id="PIRSR600888-1"/>
    </source>
</evidence>
<proteinExistence type="inferred from homology"/>
<comment type="pathway">
    <text evidence="7">Carbohydrate biosynthesis; dTDP-L-rhamnose biosynthesis.</text>
</comment>
<dbReference type="InterPro" id="IPR011051">
    <property type="entry name" value="RmlC_Cupin_sf"/>
</dbReference>
<evidence type="ECO:0000256" key="7">
    <source>
        <dbReference type="RuleBase" id="RU364069"/>
    </source>
</evidence>
<gene>
    <name evidence="8" type="primary">rfbC</name>
    <name evidence="8" type="ORF">F1599_21010</name>
</gene>
<dbReference type="Proteomes" id="UP000324324">
    <property type="component" value="Unassembled WGS sequence"/>
</dbReference>
<comment type="similarity">
    <text evidence="7">Belongs to the dTDP-4-dehydrorhamnose 3,5-epimerase family.</text>
</comment>
<dbReference type="Pfam" id="PF00908">
    <property type="entry name" value="dTDP_sugar_isom"/>
    <property type="match status" value="1"/>
</dbReference>
<dbReference type="PANTHER" id="PTHR21047:SF2">
    <property type="entry name" value="THYMIDINE DIPHOSPHO-4-KETO-RHAMNOSE 3,5-EPIMERASE"/>
    <property type="match status" value="1"/>
</dbReference>
<evidence type="ECO:0000256" key="6">
    <source>
        <dbReference type="PIRSR" id="PIRSR600888-3"/>
    </source>
</evidence>
<evidence type="ECO:0000256" key="1">
    <source>
        <dbReference type="ARBA" id="ARBA00001298"/>
    </source>
</evidence>
<dbReference type="InterPro" id="IPR014710">
    <property type="entry name" value="RmlC-like_jellyroll"/>
</dbReference>
<dbReference type="RefSeq" id="WP_150084364.1">
    <property type="nucleotide sequence ID" value="NZ_VWRN01000053.1"/>
</dbReference>
<reference evidence="8 9" key="1">
    <citation type="submission" date="2019-09" db="EMBL/GenBank/DDBJ databases">
        <title>Isolation of a novel species in the genus Cupriavidus from patients with sepsis using whole genome sequencing.</title>
        <authorList>
            <person name="Kweon O.J."/>
            <person name="Lee M.-K."/>
        </authorList>
    </citation>
    <scope>NUCLEOTIDE SEQUENCE [LARGE SCALE GENOMIC DNA]</scope>
    <source>
        <strain evidence="8 9">MKL-01</strain>
    </source>
</reference>
<dbReference type="GO" id="GO:0005829">
    <property type="term" value="C:cytosol"/>
    <property type="evidence" value="ECO:0007669"/>
    <property type="project" value="TreeGrafter"/>
</dbReference>
<protein>
    <recommendedName>
        <fullName evidence="4 7">dTDP-4-dehydrorhamnose 3,5-epimerase</fullName>
        <ecNumber evidence="3 7">5.1.3.13</ecNumber>
    </recommendedName>
    <alternativeName>
        <fullName evidence="7">Thymidine diphospho-4-keto-rhamnose 3,5-epimerase</fullName>
    </alternativeName>
</protein>
<evidence type="ECO:0000256" key="3">
    <source>
        <dbReference type="ARBA" id="ARBA00012098"/>
    </source>
</evidence>
<organism evidence="8 9">
    <name type="scientific">Cupriavidus cauae</name>
    <dbReference type="NCBI Taxonomy" id="2608999"/>
    <lineage>
        <taxon>Bacteria</taxon>
        <taxon>Pseudomonadati</taxon>
        <taxon>Pseudomonadota</taxon>
        <taxon>Betaproteobacteria</taxon>
        <taxon>Burkholderiales</taxon>
        <taxon>Burkholderiaceae</taxon>
        <taxon>Cupriavidus</taxon>
    </lineage>
</organism>
<dbReference type="GO" id="GO:0008830">
    <property type="term" value="F:dTDP-4-dehydrorhamnose 3,5-epimerase activity"/>
    <property type="evidence" value="ECO:0007669"/>
    <property type="project" value="UniProtKB-UniRule"/>
</dbReference>
<sequence>MNVIPTAIAEVLMIEPNVFGDERGFFYESFNAARFEAATGVRRTFVQDNHSRSSRNVLRGLHYQIRHPQGKLTRVVVGEVYDVVVDLRRRSPTFGKWVGVTLSAANKRLLWVPEGFAHGFLVVSEHAEFLYKSTDYWYPEHERSLRWDDPDVGIVWPLSGPPVLSAKDAAGTSLREAETFDCELLAGPASASPRKGSR</sequence>
<dbReference type="SUPFAM" id="SSF51182">
    <property type="entry name" value="RmlC-like cupins"/>
    <property type="match status" value="1"/>
</dbReference>
<comment type="function">
    <text evidence="2 7">Catalyzes the epimerization of the C3' and C5'positions of dTDP-6-deoxy-D-xylo-4-hexulose, forming dTDP-6-deoxy-L-lyxo-4-hexulose.</text>
</comment>
<dbReference type="UniPathway" id="UPA00124"/>
<evidence type="ECO:0000256" key="2">
    <source>
        <dbReference type="ARBA" id="ARBA00001997"/>
    </source>
</evidence>
<evidence type="ECO:0000313" key="9">
    <source>
        <dbReference type="Proteomes" id="UP000324324"/>
    </source>
</evidence>
<dbReference type="AlphaFoldDB" id="A0A5M8A5Y8"/>
<dbReference type="CDD" id="cd00438">
    <property type="entry name" value="cupin_RmlC"/>
    <property type="match status" value="1"/>
</dbReference>